<proteinExistence type="predicted"/>
<gene>
    <name evidence="1" type="ORF">PCANC_28826</name>
</gene>
<protein>
    <submittedName>
        <fullName evidence="1">Uncharacterized protein</fullName>
    </submittedName>
</protein>
<feature type="non-terminal residue" evidence="1">
    <location>
        <position position="1"/>
    </location>
</feature>
<reference evidence="1 2" key="1">
    <citation type="submission" date="2017-11" db="EMBL/GenBank/DDBJ databases">
        <title>De novo assembly and phasing of dikaryotic genomes from two isolates of Puccinia coronata f. sp. avenae, the causal agent of oat crown rust.</title>
        <authorList>
            <person name="Miller M.E."/>
            <person name="Zhang Y."/>
            <person name="Omidvar V."/>
            <person name="Sperschneider J."/>
            <person name="Schwessinger B."/>
            <person name="Raley C."/>
            <person name="Palmer J.M."/>
            <person name="Garnica D."/>
            <person name="Upadhyaya N."/>
            <person name="Rathjen J."/>
            <person name="Taylor J.M."/>
            <person name="Park R.F."/>
            <person name="Dodds P.N."/>
            <person name="Hirsch C.D."/>
            <person name="Kianian S.F."/>
            <person name="Figueroa M."/>
        </authorList>
    </citation>
    <scope>NUCLEOTIDE SEQUENCE [LARGE SCALE GENOMIC DNA]</scope>
    <source>
        <strain evidence="1">12NC29</strain>
    </source>
</reference>
<dbReference type="AlphaFoldDB" id="A0A2N5RVM7"/>
<keyword evidence="2" id="KW-1185">Reference proteome</keyword>
<evidence type="ECO:0000313" key="2">
    <source>
        <dbReference type="Proteomes" id="UP000235388"/>
    </source>
</evidence>
<accession>A0A2N5RVM7</accession>
<organism evidence="1 2">
    <name type="scientific">Puccinia coronata f. sp. avenae</name>
    <dbReference type="NCBI Taxonomy" id="200324"/>
    <lineage>
        <taxon>Eukaryota</taxon>
        <taxon>Fungi</taxon>
        <taxon>Dikarya</taxon>
        <taxon>Basidiomycota</taxon>
        <taxon>Pucciniomycotina</taxon>
        <taxon>Pucciniomycetes</taxon>
        <taxon>Pucciniales</taxon>
        <taxon>Pucciniaceae</taxon>
        <taxon>Puccinia</taxon>
    </lineage>
</organism>
<comment type="caution">
    <text evidence="1">The sequence shown here is derived from an EMBL/GenBank/DDBJ whole genome shotgun (WGS) entry which is preliminary data.</text>
</comment>
<name>A0A2N5RVM7_9BASI</name>
<dbReference type="EMBL" id="PGCJ01001506">
    <property type="protein sequence ID" value="PLW05051.1"/>
    <property type="molecule type" value="Genomic_DNA"/>
</dbReference>
<sequence>YSGGVFTPPEVLWRCLSLEVCLHLQRCSGGVRWLSWSKYQPSKQADLLAKPSPASKLTCTYQLGKPVDLPSGLVAVPGQRAVQTVSPLRASGPGPSRSMLEGFWISKQADLLAGLVEVPAQQAV</sequence>
<dbReference type="Proteomes" id="UP000235388">
    <property type="component" value="Unassembled WGS sequence"/>
</dbReference>
<evidence type="ECO:0000313" key="1">
    <source>
        <dbReference type="EMBL" id="PLW05051.1"/>
    </source>
</evidence>